<keyword evidence="3" id="KW-1003">Cell membrane</keyword>
<dbReference type="RefSeq" id="WP_111537436.1">
    <property type="nucleotide sequence ID" value="NZ_QKZL01000008.1"/>
</dbReference>
<dbReference type="InterPro" id="IPR007353">
    <property type="entry name" value="DUF421"/>
</dbReference>
<comment type="similarity">
    <text evidence="2">Belongs to the UPF0702 family.</text>
</comment>
<evidence type="ECO:0000256" key="3">
    <source>
        <dbReference type="ARBA" id="ARBA00022475"/>
    </source>
</evidence>
<evidence type="ECO:0000256" key="6">
    <source>
        <dbReference type="ARBA" id="ARBA00023136"/>
    </source>
</evidence>
<evidence type="ECO:0000259" key="9">
    <source>
        <dbReference type="Pfam" id="PF20730"/>
    </source>
</evidence>
<dbReference type="PANTHER" id="PTHR34582:SF6">
    <property type="entry name" value="UPF0702 TRANSMEMBRANE PROTEIN YCAP"/>
    <property type="match status" value="1"/>
</dbReference>
<protein>
    <submittedName>
        <fullName evidence="10">Uncharacterized membrane protein YcaP (DUF421 family)</fullName>
    </submittedName>
</protein>
<evidence type="ECO:0000256" key="4">
    <source>
        <dbReference type="ARBA" id="ARBA00022692"/>
    </source>
</evidence>
<dbReference type="InterPro" id="IPR023090">
    <property type="entry name" value="UPF0702_alpha/beta_dom_sf"/>
</dbReference>
<dbReference type="Pfam" id="PF04239">
    <property type="entry name" value="DUF421"/>
    <property type="match status" value="1"/>
</dbReference>
<organism evidence="10 11">
    <name type="scientific">Palleronia aestuarii</name>
    <dbReference type="NCBI Taxonomy" id="568105"/>
    <lineage>
        <taxon>Bacteria</taxon>
        <taxon>Pseudomonadati</taxon>
        <taxon>Pseudomonadota</taxon>
        <taxon>Alphaproteobacteria</taxon>
        <taxon>Rhodobacterales</taxon>
        <taxon>Roseobacteraceae</taxon>
        <taxon>Palleronia</taxon>
    </lineage>
</organism>
<gene>
    <name evidence="10" type="ORF">LX81_02297</name>
</gene>
<comment type="caution">
    <text evidence="10">The sequence shown here is derived from an EMBL/GenBank/DDBJ whole genome shotgun (WGS) entry which is preliminary data.</text>
</comment>
<keyword evidence="6 7" id="KW-0472">Membrane</keyword>
<dbReference type="Proteomes" id="UP000248916">
    <property type="component" value="Unassembled WGS sequence"/>
</dbReference>
<feature type="domain" description="YetF-like N-terminal transmembrane" evidence="9">
    <location>
        <begin position="19"/>
        <end position="85"/>
    </location>
</feature>
<evidence type="ECO:0000259" key="8">
    <source>
        <dbReference type="Pfam" id="PF04239"/>
    </source>
</evidence>
<feature type="transmembrane region" description="Helical" evidence="7">
    <location>
        <begin position="66"/>
        <end position="88"/>
    </location>
</feature>
<keyword evidence="11" id="KW-1185">Reference proteome</keyword>
<dbReference type="Pfam" id="PF20730">
    <property type="entry name" value="YetF_N"/>
    <property type="match status" value="1"/>
</dbReference>
<comment type="subcellular location">
    <subcellularLocation>
        <location evidence="1">Cell membrane</location>
        <topology evidence="1">Multi-pass membrane protein</topology>
    </subcellularLocation>
</comment>
<keyword evidence="5 7" id="KW-1133">Transmembrane helix</keyword>
<dbReference type="InterPro" id="IPR048454">
    <property type="entry name" value="YetF_N"/>
</dbReference>
<reference evidence="10 11" key="1">
    <citation type="submission" date="2018-06" db="EMBL/GenBank/DDBJ databases">
        <title>Genomic Encyclopedia of Archaeal and Bacterial Type Strains, Phase II (KMG-II): from individual species to whole genera.</title>
        <authorList>
            <person name="Goeker M."/>
        </authorList>
    </citation>
    <scope>NUCLEOTIDE SEQUENCE [LARGE SCALE GENOMIC DNA]</scope>
    <source>
        <strain evidence="10 11">DSM 22009</strain>
    </source>
</reference>
<keyword evidence="4 7" id="KW-0812">Transmembrane</keyword>
<dbReference type="PANTHER" id="PTHR34582">
    <property type="entry name" value="UPF0702 TRANSMEMBRANE PROTEIN YCAP"/>
    <property type="match status" value="1"/>
</dbReference>
<dbReference type="AlphaFoldDB" id="A0A2W7N6H9"/>
<evidence type="ECO:0000313" key="10">
    <source>
        <dbReference type="EMBL" id="PZX16025.1"/>
    </source>
</evidence>
<feature type="transmembrane region" description="Helical" evidence="7">
    <location>
        <begin position="43"/>
        <end position="60"/>
    </location>
</feature>
<dbReference type="Gene3D" id="3.30.240.20">
    <property type="entry name" value="bsu07140 like domains"/>
    <property type="match status" value="1"/>
</dbReference>
<evidence type="ECO:0000256" key="2">
    <source>
        <dbReference type="ARBA" id="ARBA00006448"/>
    </source>
</evidence>
<feature type="domain" description="YetF C-terminal" evidence="8">
    <location>
        <begin position="89"/>
        <end position="161"/>
    </location>
</feature>
<evidence type="ECO:0000256" key="7">
    <source>
        <dbReference type="SAM" id="Phobius"/>
    </source>
</evidence>
<feature type="transmembrane region" description="Helical" evidence="7">
    <location>
        <begin position="12"/>
        <end position="31"/>
    </location>
</feature>
<dbReference type="EMBL" id="QKZL01000008">
    <property type="protein sequence ID" value="PZX16025.1"/>
    <property type="molecule type" value="Genomic_DNA"/>
</dbReference>
<dbReference type="OrthoDB" id="9793799at2"/>
<evidence type="ECO:0000256" key="5">
    <source>
        <dbReference type="ARBA" id="ARBA00022989"/>
    </source>
</evidence>
<dbReference type="GO" id="GO:0005886">
    <property type="term" value="C:plasma membrane"/>
    <property type="evidence" value="ECO:0007669"/>
    <property type="project" value="UniProtKB-SubCell"/>
</dbReference>
<name>A0A2W7N6H9_9RHOB</name>
<evidence type="ECO:0000313" key="11">
    <source>
        <dbReference type="Proteomes" id="UP000248916"/>
    </source>
</evidence>
<proteinExistence type="inferred from homology"/>
<accession>A0A2W7N6H9</accession>
<evidence type="ECO:0000256" key="1">
    <source>
        <dbReference type="ARBA" id="ARBA00004651"/>
    </source>
</evidence>
<sequence length="173" mass="18601">MPVFIDSLAGIGRVALLCLFAYAAVVVMIRISGKRTLAKLNAFDFIVTVALGSTLASTILSKSTPLIEGLAAFATLIALQWLVAYASVRSRAIDRLVRSESTLLMHRGEVLHAALRRERVTEGELMTVIRTSPANTPENVEAVILETDGAFSVITRDGPGDRTPYTTQSVANV</sequence>